<evidence type="ECO:0000256" key="3">
    <source>
        <dbReference type="PIRSR" id="PIRSR602403-1"/>
    </source>
</evidence>
<comment type="caution">
    <text evidence="5">The sequence shown here is derived from an EMBL/GenBank/DDBJ whole genome shotgun (WGS) entry which is preliminary data.</text>
</comment>
<keyword evidence="4" id="KW-0503">Monooxygenase</keyword>
<dbReference type="GO" id="GO:0016132">
    <property type="term" value="P:brassinosteroid biosynthetic process"/>
    <property type="evidence" value="ECO:0007669"/>
    <property type="project" value="TreeGrafter"/>
</dbReference>
<evidence type="ECO:0000313" key="5">
    <source>
        <dbReference type="EMBL" id="OVA07938.1"/>
    </source>
</evidence>
<keyword evidence="2 3" id="KW-0408">Iron</keyword>
<evidence type="ECO:0000256" key="4">
    <source>
        <dbReference type="RuleBase" id="RU000461"/>
    </source>
</evidence>
<dbReference type="GO" id="GO:0016125">
    <property type="term" value="P:sterol metabolic process"/>
    <property type="evidence" value="ECO:0007669"/>
    <property type="project" value="TreeGrafter"/>
</dbReference>
<feature type="binding site" description="axial binding residue" evidence="3">
    <location>
        <position position="390"/>
    </location>
    <ligand>
        <name>heme</name>
        <dbReference type="ChEBI" id="CHEBI:30413"/>
    </ligand>
    <ligandPart>
        <name>Fe</name>
        <dbReference type="ChEBI" id="CHEBI:18248"/>
    </ligandPart>
</feature>
<dbReference type="AlphaFoldDB" id="A0A200QBU4"/>
<dbReference type="InterPro" id="IPR036396">
    <property type="entry name" value="Cyt_P450_sf"/>
</dbReference>
<evidence type="ECO:0000256" key="2">
    <source>
        <dbReference type="ARBA" id="ARBA00023004"/>
    </source>
</evidence>
<dbReference type="GO" id="GO:0010268">
    <property type="term" value="P:brassinosteroid homeostasis"/>
    <property type="evidence" value="ECO:0007669"/>
    <property type="project" value="TreeGrafter"/>
</dbReference>
<accession>A0A200QBU4</accession>
<dbReference type="OrthoDB" id="442633at2759"/>
<dbReference type="InterPro" id="IPR002403">
    <property type="entry name" value="Cyt_P450_E_grp-IV"/>
</dbReference>
<keyword evidence="4" id="KW-0560">Oxidoreductase</keyword>
<dbReference type="GO" id="GO:0033075">
    <property type="term" value="P:isoquinoline alkaloid biosynthetic process"/>
    <property type="evidence" value="ECO:0007669"/>
    <property type="project" value="UniProtKB-ARBA"/>
</dbReference>
<dbReference type="STRING" id="56857.A0A200QBU4"/>
<dbReference type="Pfam" id="PF00067">
    <property type="entry name" value="p450"/>
    <property type="match status" value="1"/>
</dbReference>
<dbReference type="EMBL" id="MVGT01002394">
    <property type="protein sequence ID" value="OVA07938.1"/>
    <property type="molecule type" value="Genomic_DNA"/>
</dbReference>
<dbReference type="PANTHER" id="PTHR24286">
    <property type="entry name" value="CYTOCHROME P450 26"/>
    <property type="match status" value="1"/>
</dbReference>
<dbReference type="Gene3D" id="1.10.630.10">
    <property type="entry name" value="Cytochrome P450"/>
    <property type="match status" value="1"/>
</dbReference>
<dbReference type="GO" id="GO:0005506">
    <property type="term" value="F:iron ion binding"/>
    <property type="evidence" value="ECO:0007669"/>
    <property type="project" value="InterPro"/>
</dbReference>
<evidence type="ECO:0000313" key="6">
    <source>
        <dbReference type="Proteomes" id="UP000195402"/>
    </source>
</evidence>
<gene>
    <name evidence="5" type="ORF">BVC80_8733g4</name>
</gene>
<organism evidence="5 6">
    <name type="scientific">Macleaya cordata</name>
    <name type="common">Five-seeded plume-poppy</name>
    <name type="synonym">Bocconia cordata</name>
    <dbReference type="NCBI Taxonomy" id="56857"/>
    <lineage>
        <taxon>Eukaryota</taxon>
        <taxon>Viridiplantae</taxon>
        <taxon>Streptophyta</taxon>
        <taxon>Embryophyta</taxon>
        <taxon>Tracheophyta</taxon>
        <taxon>Spermatophyta</taxon>
        <taxon>Magnoliopsida</taxon>
        <taxon>Ranunculales</taxon>
        <taxon>Papaveraceae</taxon>
        <taxon>Papaveroideae</taxon>
        <taxon>Macleaya</taxon>
    </lineage>
</organism>
<dbReference type="InterPro" id="IPR001128">
    <property type="entry name" value="Cyt_P450"/>
</dbReference>
<keyword evidence="1 3" id="KW-0479">Metal-binding</keyword>
<dbReference type="Proteomes" id="UP000195402">
    <property type="component" value="Unassembled WGS sequence"/>
</dbReference>
<keyword evidence="6" id="KW-1185">Reference proteome</keyword>
<dbReference type="SUPFAM" id="SSF48264">
    <property type="entry name" value="Cytochrome P450"/>
    <property type="match status" value="1"/>
</dbReference>
<dbReference type="CDD" id="cd11043">
    <property type="entry name" value="CYP90-like"/>
    <property type="match status" value="1"/>
</dbReference>
<comment type="cofactor">
    <cofactor evidence="3">
        <name>heme</name>
        <dbReference type="ChEBI" id="CHEBI:30413"/>
    </cofactor>
</comment>
<dbReference type="PRINTS" id="PR00385">
    <property type="entry name" value="P450"/>
</dbReference>
<dbReference type="PRINTS" id="PR00465">
    <property type="entry name" value="EP450IV"/>
</dbReference>
<dbReference type="InParanoid" id="A0A200QBU4"/>
<dbReference type="GO" id="GO:0020037">
    <property type="term" value="F:heme binding"/>
    <property type="evidence" value="ECO:0007669"/>
    <property type="project" value="InterPro"/>
</dbReference>
<dbReference type="InterPro" id="IPR017972">
    <property type="entry name" value="Cyt_P450_CS"/>
</dbReference>
<evidence type="ECO:0000256" key="1">
    <source>
        <dbReference type="ARBA" id="ARBA00022723"/>
    </source>
</evidence>
<proteinExistence type="inferred from homology"/>
<dbReference type="OMA" id="IVIATHW"/>
<dbReference type="PROSITE" id="PS00086">
    <property type="entry name" value="CYTOCHROME_P450"/>
    <property type="match status" value="1"/>
</dbReference>
<protein>
    <submittedName>
        <fullName evidence="5">Cytochrome P450</fullName>
    </submittedName>
</protein>
<sequence length="448" mass="51047">MGFPLIGETIQFLIPSKSLDTPRFIKKRIARHGTLFRTNLAGQRIVVSSDPEFSYFILQQEGKLVQIWYMDSFSTIIGGTSSARAAAHSYFHKYFRKLVANHFSTEKVLKEKLLPEMEVMANQSLQSWSTQVSIELKEAIASMVFNFASKLLFNYDSTKSSSNKNLNKMLANFIQGIMSFPLNIPGTAFHKCMKNQKGAVELMKEIIRERLNSPEKRYPDLLDQLIDDMKKDDFLTEELVAFMMLMLLLASFETISASLTVGLMLLTDQPLVVKELMEEQEEIIKSRENVDPLLTWKEYRSMTLMPQVINEMLRMSSVTPGILRKVMKDIHVNGYVIPEGWAIMVVPSALQMDPDKFKDPLSFNPWRWKDLEPNTIAKSFIPFGGGARNCAGAEFSKVLMSVFMHVLVTKFRWKKLKGGEAARIPILSFGNGFHVKISKKSEINENTP</sequence>
<comment type="similarity">
    <text evidence="4">Belongs to the cytochrome P450 family.</text>
</comment>
<reference evidence="5 6" key="1">
    <citation type="journal article" date="2017" name="Mol. Plant">
        <title>The Genome of Medicinal Plant Macleaya cordata Provides New Insights into Benzylisoquinoline Alkaloids Metabolism.</title>
        <authorList>
            <person name="Liu X."/>
            <person name="Liu Y."/>
            <person name="Huang P."/>
            <person name="Ma Y."/>
            <person name="Qing Z."/>
            <person name="Tang Q."/>
            <person name="Cao H."/>
            <person name="Cheng P."/>
            <person name="Zheng Y."/>
            <person name="Yuan Z."/>
            <person name="Zhou Y."/>
            <person name="Liu J."/>
            <person name="Tang Z."/>
            <person name="Zhuo Y."/>
            <person name="Zhang Y."/>
            <person name="Yu L."/>
            <person name="Huang J."/>
            <person name="Yang P."/>
            <person name="Peng Q."/>
            <person name="Zhang J."/>
            <person name="Jiang W."/>
            <person name="Zhang Z."/>
            <person name="Lin K."/>
            <person name="Ro D.K."/>
            <person name="Chen X."/>
            <person name="Xiong X."/>
            <person name="Shang Y."/>
            <person name="Huang S."/>
            <person name="Zeng J."/>
        </authorList>
    </citation>
    <scope>NUCLEOTIDE SEQUENCE [LARGE SCALE GENOMIC DNA]</scope>
    <source>
        <strain evidence="6">cv. BLH2017</strain>
        <tissue evidence="5">Root</tissue>
    </source>
</reference>
<keyword evidence="3 4" id="KW-0349">Heme</keyword>
<name>A0A200QBU4_MACCD</name>
<dbReference type="GO" id="GO:0004497">
    <property type="term" value="F:monooxygenase activity"/>
    <property type="evidence" value="ECO:0007669"/>
    <property type="project" value="UniProtKB-KW"/>
</dbReference>
<dbReference type="GO" id="GO:0016705">
    <property type="term" value="F:oxidoreductase activity, acting on paired donors, with incorporation or reduction of molecular oxygen"/>
    <property type="evidence" value="ECO:0007669"/>
    <property type="project" value="InterPro"/>
</dbReference>
<dbReference type="PANTHER" id="PTHR24286:SF320">
    <property type="entry name" value="CYTOCHROME P450"/>
    <property type="match status" value="1"/>
</dbReference>